<evidence type="ECO:0000313" key="3">
    <source>
        <dbReference type="EMBL" id="CAB4014702.1"/>
    </source>
</evidence>
<comment type="caution">
    <text evidence="3">The sequence shown here is derived from an EMBL/GenBank/DDBJ whole genome shotgun (WGS) entry which is preliminary data.</text>
</comment>
<keyword evidence="4" id="KW-1185">Reference proteome</keyword>
<name>A0A6S7JCC9_PARCT</name>
<feature type="compositionally biased region" description="Basic residues" evidence="1">
    <location>
        <begin position="766"/>
        <end position="787"/>
    </location>
</feature>
<proteinExistence type="predicted"/>
<dbReference type="InterPro" id="IPR012337">
    <property type="entry name" value="RNaseH-like_sf"/>
</dbReference>
<dbReference type="AlphaFoldDB" id="A0A6S7JCC9"/>
<feature type="compositionally biased region" description="Low complexity" evidence="1">
    <location>
        <begin position="23"/>
        <end position="46"/>
    </location>
</feature>
<dbReference type="PANTHER" id="PTHR46880">
    <property type="entry name" value="RAS-ASSOCIATING DOMAIN-CONTAINING PROTEIN"/>
    <property type="match status" value="1"/>
</dbReference>
<gene>
    <name evidence="3" type="ORF">PACLA_8A056191</name>
</gene>
<dbReference type="Proteomes" id="UP001152795">
    <property type="component" value="Unassembled WGS sequence"/>
</dbReference>
<sequence length="863" mass="97313">MSKKITDFFSNKSNDSEGNSRGTSTPITSETSAATTSEASAATTSERSSDLANLSQRKKTDRTLKSSTLKKWISEDLAPSNAFVWLNHEENGHGQVKLMKCMVCTTFEERIKHNRYFSNAWIQGSCNLRLSNAQDHAATKCHRHAYDLYIKNLTSKGELSSNMENPLRPHPSQRTLEDGFSKLNETQLEQTIKKFDIVYFVAKNELPFTVFEDLITLEKRHGVDLGDVYNNRKQCGEFIDVNAQFIAHQLNEDLTKAKFYSVLTDGSTDNSVTEKEVVYVLYFDPHSKSNPEEVEVKLSFLCLKDVKKADAEGITSAIEQSFESLGILPNELYSKLVGFGADGASVNSGNKNGVKALLEKNAPWLVYTWCVAHKLELAVKDALNGTVFDDVGDMLTKLYSLYHKSPKKMHELKELHDLLNYEFEEGSVKPKRASGTRWIAFKLSALRIVLDKYGVYMQHLEHLSSDKEVTDRQKLKGYLRKWKSSRMLLYVALFIDVLNPAAILSKAFQDDPIDSVGAIHNLKRSKQSLDQLMSKSFEDLPSVKHVLNKLVVTDTTCTYQGIEFPVHSFNKAAADVKASKNTVIESIHSTVDARLEGASSIELESVAKILNTEHWKLLAEVDGVEFADNMITGILEKFRPILLKQGLCPSNYNQAILEEWHDMLSHTVNFLQSEKANYKKTWRLLFNCSYSSKWKNILLLVKLLFSVPICNAKLERLFSKLKRTKSDARCSLGEERLTNVLRIEEEGPPLGSFDASPVVQMWQSQKVRRPNQKRRKKYRARKKKVKYYHVSEKDANSDDSVDDINDVIDTTPAPPASESNNVEDMEVSNDGTDSSGSGRTAALLFSDTDSEASDFVGFLPEDL</sequence>
<organism evidence="3 4">
    <name type="scientific">Paramuricea clavata</name>
    <name type="common">Red gorgonian</name>
    <name type="synonym">Violescent sea-whip</name>
    <dbReference type="NCBI Taxonomy" id="317549"/>
    <lineage>
        <taxon>Eukaryota</taxon>
        <taxon>Metazoa</taxon>
        <taxon>Cnidaria</taxon>
        <taxon>Anthozoa</taxon>
        <taxon>Octocorallia</taxon>
        <taxon>Malacalcyonacea</taxon>
        <taxon>Plexauridae</taxon>
        <taxon>Paramuricea</taxon>
    </lineage>
</organism>
<evidence type="ECO:0000313" key="4">
    <source>
        <dbReference type="Proteomes" id="UP001152795"/>
    </source>
</evidence>
<accession>A0A6S7JCC9</accession>
<feature type="compositionally biased region" description="Polar residues" evidence="1">
    <location>
        <begin position="8"/>
        <end position="22"/>
    </location>
</feature>
<dbReference type="PANTHER" id="PTHR46880:SF9">
    <property type="entry name" value="ZINC FINGER PROTEIN 862"/>
    <property type="match status" value="1"/>
</dbReference>
<dbReference type="InterPro" id="IPR057456">
    <property type="entry name" value="Znf_C17orf113"/>
</dbReference>
<feature type="compositionally biased region" description="Acidic residues" evidence="1">
    <location>
        <begin position="797"/>
        <end position="806"/>
    </location>
</feature>
<dbReference type="Pfam" id="PF25431">
    <property type="entry name" value="zf-C17orf113"/>
    <property type="match status" value="1"/>
</dbReference>
<evidence type="ECO:0000259" key="2">
    <source>
        <dbReference type="Pfam" id="PF25431"/>
    </source>
</evidence>
<feature type="region of interest" description="Disordered" evidence="1">
    <location>
        <begin position="764"/>
        <end position="846"/>
    </location>
</feature>
<protein>
    <submittedName>
        <fullName evidence="3">Zinc finger 862-like</fullName>
    </submittedName>
</protein>
<feature type="compositionally biased region" description="Polar residues" evidence="1">
    <location>
        <begin position="829"/>
        <end position="838"/>
    </location>
</feature>
<feature type="domain" description="C17orf113 probable zinc finger" evidence="2">
    <location>
        <begin position="96"/>
        <end position="148"/>
    </location>
</feature>
<reference evidence="3" key="1">
    <citation type="submission" date="2020-04" db="EMBL/GenBank/DDBJ databases">
        <authorList>
            <person name="Alioto T."/>
            <person name="Alioto T."/>
            <person name="Gomez Garrido J."/>
        </authorList>
    </citation>
    <scope>NUCLEOTIDE SEQUENCE</scope>
    <source>
        <strain evidence="3">A484AB</strain>
    </source>
</reference>
<dbReference type="EMBL" id="CACRXK020008414">
    <property type="protein sequence ID" value="CAB4014702.1"/>
    <property type="molecule type" value="Genomic_DNA"/>
</dbReference>
<feature type="region of interest" description="Disordered" evidence="1">
    <location>
        <begin position="1"/>
        <end position="60"/>
    </location>
</feature>
<dbReference type="OrthoDB" id="5952815at2759"/>
<evidence type="ECO:0000256" key="1">
    <source>
        <dbReference type="SAM" id="MobiDB-lite"/>
    </source>
</evidence>
<dbReference type="SUPFAM" id="SSF53098">
    <property type="entry name" value="Ribonuclease H-like"/>
    <property type="match status" value="1"/>
</dbReference>